<organism evidence="2 3">
    <name type="scientific">Chryseobacterium rhizosphaerae</name>
    <dbReference type="NCBI Taxonomy" id="395937"/>
    <lineage>
        <taxon>Bacteria</taxon>
        <taxon>Pseudomonadati</taxon>
        <taxon>Bacteroidota</taxon>
        <taxon>Flavobacteriia</taxon>
        <taxon>Flavobacteriales</taxon>
        <taxon>Weeksellaceae</taxon>
        <taxon>Chryseobacterium group</taxon>
        <taxon>Chryseobacterium</taxon>
    </lineage>
</organism>
<gene>
    <name evidence="2" type="ORF">DRF57_15765</name>
</gene>
<evidence type="ECO:0000313" key="2">
    <source>
        <dbReference type="EMBL" id="REC73794.1"/>
    </source>
</evidence>
<dbReference type="EMBL" id="QNUF01000020">
    <property type="protein sequence ID" value="REC73794.1"/>
    <property type="molecule type" value="Genomic_DNA"/>
</dbReference>
<keyword evidence="1" id="KW-0812">Transmembrane</keyword>
<name>A0ABX9IHP6_9FLAO</name>
<keyword evidence="1" id="KW-0472">Membrane</keyword>
<keyword evidence="3" id="KW-1185">Reference proteome</keyword>
<dbReference type="Proteomes" id="UP000256491">
    <property type="component" value="Unassembled WGS sequence"/>
</dbReference>
<evidence type="ECO:0000256" key="1">
    <source>
        <dbReference type="SAM" id="Phobius"/>
    </source>
</evidence>
<comment type="caution">
    <text evidence="2">The sequence shown here is derived from an EMBL/GenBank/DDBJ whole genome shotgun (WGS) entry which is preliminary data.</text>
</comment>
<reference evidence="2 3" key="1">
    <citation type="journal article" date="2010" name="Syst. Appl. Microbiol.">
        <title>Four new species of Chryseobacterium from the rhizosphere of coastal sand dune plants, Chryseobacterium elymi sp. nov., Chryseobacterium hagamense sp. nov., Chryseobacterium lathyri sp. nov. and Chryseobacterium rhizosphaerae sp. nov.</title>
        <authorList>
            <person name="Cho S.H."/>
            <person name="Lee K.S."/>
            <person name="Shin D.S."/>
            <person name="Han J.H."/>
            <person name="Park K.S."/>
            <person name="Lee C.H."/>
            <person name="Park K.H."/>
            <person name="Kim S.B."/>
        </authorList>
    </citation>
    <scope>NUCLEOTIDE SEQUENCE [LARGE SCALE GENOMIC DNA]</scope>
    <source>
        <strain evidence="2 3">KCTC 22548</strain>
    </source>
</reference>
<proteinExistence type="predicted"/>
<feature type="transmembrane region" description="Helical" evidence="1">
    <location>
        <begin position="59"/>
        <end position="77"/>
    </location>
</feature>
<keyword evidence="1" id="KW-1133">Transmembrane helix</keyword>
<protein>
    <submittedName>
        <fullName evidence="2">Uncharacterized protein</fullName>
    </submittedName>
</protein>
<feature type="transmembrane region" description="Helical" evidence="1">
    <location>
        <begin position="32"/>
        <end position="52"/>
    </location>
</feature>
<evidence type="ECO:0000313" key="3">
    <source>
        <dbReference type="Proteomes" id="UP000256491"/>
    </source>
</evidence>
<accession>A0ABX9IHP6</accession>
<sequence>MPFANNLAGYFIDTSITFPNVTGKSTLDLDDVLFFLSWPVTLSLLFVGLNFGARLFPKIAVIISLLIQYILLIQFIFFDKNHFNIGGLIGSILTFALFAWGLYRLFIYYQKILIVDRFKDTTLERFSTILKKNSNL</sequence>
<feature type="transmembrane region" description="Helical" evidence="1">
    <location>
        <begin position="83"/>
        <end position="103"/>
    </location>
</feature>